<gene>
    <name evidence="1" type="ORF">DR999_PMT10221</name>
</gene>
<dbReference type="EMBL" id="QXTE01000090">
    <property type="protein sequence ID" value="TFK07050.1"/>
    <property type="molecule type" value="Genomic_DNA"/>
</dbReference>
<evidence type="ECO:0000313" key="2">
    <source>
        <dbReference type="Proteomes" id="UP000297703"/>
    </source>
</evidence>
<name>A0A4D9ELE1_9SAUR</name>
<organism evidence="1 2">
    <name type="scientific">Platysternon megacephalum</name>
    <name type="common">big-headed turtle</name>
    <dbReference type="NCBI Taxonomy" id="55544"/>
    <lineage>
        <taxon>Eukaryota</taxon>
        <taxon>Metazoa</taxon>
        <taxon>Chordata</taxon>
        <taxon>Craniata</taxon>
        <taxon>Vertebrata</taxon>
        <taxon>Euteleostomi</taxon>
        <taxon>Archelosauria</taxon>
        <taxon>Testudinata</taxon>
        <taxon>Testudines</taxon>
        <taxon>Cryptodira</taxon>
        <taxon>Durocryptodira</taxon>
        <taxon>Testudinoidea</taxon>
        <taxon>Platysternidae</taxon>
        <taxon>Platysternon</taxon>
    </lineage>
</organism>
<protein>
    <submittedName>
        <fullName evidence="1">Protein tilB-like protein</fullName>
    </submittedName>
</protein>
<comment type="caution">
    <text evidence="1">The sequence shown here is derived from an EMBL/GenBank/DDBJ whole genome shotgun (WGS) entry which is preliminary data.</text>
</comment>
<reference evidence="1 2" key="1">
    <citation type="submission" date="2019-04" db="EMBL/GenBank/DDBJ databases">
        <title>Draft genome of the big-headed turtle Platysternon megacephalum.</title>
        <authorList>
            <person name="Gong S."/>
        </authorList>
    </citation>
    <scope>NUCLEOTIDE SEQUENCE [LARGE SCALE GENOMIC DNA]</scope>
    <source>
        <strain evidence="1">DO16091913</strain>
        <tissue evidence="1">Muscle</tissue>
    </source>
</reference>
<accession>A0A4D9ELE1</accession>
<dbReference type="Proteomes" id="UP000297703">
    <property type="component" value="Unassembled WGS sequence"/>
</dbReference>
<sequence length="118" mass="12754">MGSLIPPGCWFGWGLHHPLCPGSVGLHEGCVALGVPVCMGFVPPGFPMGKSPQTQSKKQPEPPGRSWFPAEAITQPVLTPELAAPVPSRPPQKARPRVKLWLLLTYRALWGMQPPGFL</sequence>
<reference evidence="1 2" key="2">
    <citation type="submission" date="2019-04" db="EMBL/GenBank/DDBJ databases">
        <title>The genome sequence of big-headed turtle.</title>
        <authorList>
            <person name="Gong S."/>
        </authorList>
    </citation>
    <scope>NUCLEOTIDE SEQUENCE [LARGE SCALE GENOMIC DNA]</scope>
    <source>
        <strain evidence="1">DO16091913</strain>
        <tissue evidence="1">Muscle</tissue>
    </source>
</reference>
<proteinExistence type="predicted"/>
<keyword evidence="2" id="KW-1185">Reference proteome</keyword>
<evidence type="ECO:0000313" key="1">
    <source>
        <dbReference type="EMBL" id="TFK07050.1"/>
    </source>
</evidence>
<dbReference type="AlphaFoldDB" id="A0A4D9ELE1"/>